<dbReference type="SMART" id="SM00129">
    <property type="entry name" value="KISc"/>
    <property type="match status" value="1"/>
</dbReference>
<dbReference type="GO" id="GO:0005856">
    <property type="term" value="C:cytoskeleton"/>
    <property type="evidence" value="ECO:0007669"/>
    <property type="project" value="UniProtKB-SubCell"/>
</dbReference>
<dbReference type="GeneTree" id="ENSGT00940000162838"/>
<evidence type="ECO:0000256" key="8">
    <source>
        <dbReference type="ARBA" id="ARBA00023212"/>
    </source>
</evidence>
<keyword evidence="4 9" id="KW-0547">Nucleotide-binding</keyword>
<dbReference type="PANTHER" id="PTHR47117">
    <property type="entry name" value="STAR-RELATED LIPID TRANSFER PROTEIN 9"/>
    <property type="match status" value="1"/>
</dbReference>
<comment type="similarity">
    <text evidence="9">Belongs to the TRAFAC class myosin-kinesin ATPase superfamily. Kinesin family.</text>
</comment>
<dbReference type="Proteomes" id="UP000472265">
    <property type="component" value="Chromosome 1"/>
</dbReference>
<dbReference type="InterPro" id="IPR019821">
    <property type="entry name" value="Kinesin_motor_CS"/>
</dbReference>
<keyword evidence="3" id="KW-0597">Phosphoprotein</keyword>
<dbReference type="InterPro" id="IPR036961">
    <property type="entry name" value="Kinesin_motor_dom_sf"/>
</dbReference>
<accession>A0A671VVF4</accession>
<evidence type="ECO:0000256" key="4">
    <source>
        <dbReference type="ARBA" id="ARBA00022741"/>
    </source>
</evidence>
<dbReference type="PANTHER" id="PTHR47117:SF8">
    <property type="entry name" value="KINESIN FAMILY MEMBER 16B"/>
    <property type="match status" value="1"/>
</dbReference>
<feature type="region of interest" description="Disordered" evidence="11">
    <location>
        <begin position="1004"/>
        <end position="1030"/>
    </location>
</feature>
<dbReference type="Gene3D" id="3.40.850.10">
    <property type="entry name" value="Kinesin motor domain"/>
    <property type="match status" value="1"/>
</dbReference>
<dbReference type="Gene3D" id="2.60.200.20">
    <property type="match status" value="1"/>
</dbReference>
<dbReference type="InterPro" id="IPR000253">
    <property type="entry name" value="FHA_dom"/>
</dbReference>
<dbReference type="Ensembl" id="ENSSAUT00010031907.1">
    <property type="protein sequence ID" value="ENSSAUP00010030269.1"/>
    <property type="gene ID" value="ENSSAUG00010012862.1"/>
</dbReference>
<reference evidence="13" key="1">
    <citation type="submission" date="2021-04" db="EMBL/GenBank/DDBJ databases">
        <authorList>
            <consortium name="Wellcome Sanger Institute Data Sharing"/>
        </authorList>
    </citation>
    <scope>NUCLEOTIDE SEQUENCE [LARGE SCALE GENOMIC DNA]</scope>
</reference>
<dbReference type="SUPFAM" id="SSF52540">
    <property type="entry name" value="P-loop containing nucleoside triphosphate hydrolases"/>
    <property type="match status" value="1"/>
</dbReference>
<dbReference type="FunFam" id="3.40.850.10:FF:000021">
    <property type="entry name" value="kinesin-like protein KIF16B isoform X1"/>
    <property type="match status" value="1"/>
</dbReference>
<evidence type="ECO:0000256" key="7">
    <source>
        <dbReference type="ARBA" id="ARBA00023175"/>
    </source>
</evidence>
<dbReference type="GO" id="GO:0008017">
    <property type="term" value="F:microtubule binding"/>
    <property type="evidence" value="ECO:0007669"/>
    <property type="project" value="InterPro"/>
</dbReference>
<evidence type="ECO:0000256" key="11">
    <source>
        <dbReference type="SAM" id="MobiDB-lite"/>
    </source>
</evidence>
<keyword evidence="6 10" id="KW-0175">Coiled coil</keyword>
<dbReference type="SUPFAM" id="SSF49879">
    <property type="entry name" value="SMAD/FHA domain"/>
    <property type="match status" value="1"/>
</dbReference>
<name>A0A671VVF4_SPAAU</name>
<organism evidence="13 14">
    <name type="scientific">Sparus aurata</name>
    <name type="common">Gilthead sea bream</name>
    <dbReference type="NCBI Taxonomy" id="8175"/>
    <lineage>
        <taxon>Eukaryota</taxon>
        <taxon>Metazoa</taxon>
        <taxon>Chordata</taxon>
        <taxon>Craniata</taxon>
        <taxon>Vertebrata</taxon>
        <taxon>Euteleostomi</taxon>
        <taxon>Actinopterygii</taxon>
        <taxon>Neopterygii</taxon>
        <taxon>Teleostei</taxon>
        <taxon>Neoteleostei</taxon>
        <taxon>Acanthomorphata</taxon>
        <taxon>Eupercaria</taxon>
        <taxon>Spariformes</taxon>
        <taxon>Sparidae</taxon>
        <taxon>Sparus</taxon>
    </lineage>
</organism>
<dbReference type="InterPro" id="IPR008984">
    <property type="entry name" value="SMAD_FHA_dom_sf"/>
</dbReference>
<feature type="region of interest" description="Disordered" evidence="11">
    <location>
        <begin position="1260"/>
        <end position="1343"/>
    </location>
</feature>
<reference evidence="13" key="3">
    <citation type="submission" date="2025-09" db="UniProtKB">
        <authorList>
            <consortium name="Ensembl"/>
        </authorList>
    </citation>
    <scope>IDENTIFICATION</scope>
</reference>
<keyword evidence="5 9" id="KW-0067">ATP-binding</keyword>
<evidence type="ECO:0000256" key="5">
    <source>
        <dbReference type="ARBA" id="ARBA00022840"/>
    </source>
</evidence>
<dbReference type="OMA" id="HWHGAQQ"/>
<feature type="compositionally biased region" description="Basic and acidic residues" evidence="11">
    <location>
        <begin position="721"/>
        <end position="731"/>
    </location>
</feature>
<dbReference type="InParanoid" id="A0A671VVF4"/>
<dbReference type="PRINTS" id="PR00380">
    <property type="entry name" value="KINESINHEAVY"/>
</dbReference>
<dbReference type="PROSITE" id="PS50067">
    <property type="entry name" value="KINESIN_MOTOR_2"/>
    <property type="match status" value="1"/>
</dbReference>
<dbReference type="FunFam" id="2.60.200.20:FF:000005">
    <property type="entry name" value="Kinesin family member 16B"/>
    <property type="match status" value="1"/>
</dbReference>
<evidence type="ECO:0000256" key="3">
    <source>
        <dbReference type="ARBA" id="ARBA00022553"/>
    </source>
</evidence>
<feature type="region of interest" description="Disordered" evidence="11">
    <location>
        <begin position="632"/>
        <end position="661"/>
    </location>
</feature>
<dbReference type="Pfam" id="PF00225">
    <property type="entry name" value="Kinesin"/>
    <property type="match status" value="1"/>
</dbReference>
<feature type="region of interest" description="Disordered" evidence="11">
    <location>
        <begin position="1042"/>
        <end position="1110"/>
    </location>
</feature>
<feature type="compositionally biased region" description="Basic and acidic residues" evidence="11">
    <location>
        <begin position="1299"/>
        <end position="1325"/>
    </location>
</feature>
<gene>
    <name evidence="13" type="primary">KIF16B</name>
    <name evidence="13" type="synonym">kif16ba</name>
</gene>
<dbReference type="GO" id="GO:0005524">
    <property type="term" value="F:ATP binding"/>
    <property type="evidence" value="ECO:0007669"/>
    <property type="project" value="UniProtKB-UniRule"/>
</dbReference>
<keyword evidence="2" id="KW-0963">Cytoplasm</keyword>
<feature type="coiled-coil region" evidence="10">
    <location>
        <begin position="373"/>
        <end position="421"/>
    </location>
</feature>
<evidence type="ECO:0000313" key="13">
    <source>
        <dbReference type="Ensembl" id="ENSSAUP00010030269.1"/>
    </source>
</evidence>
<keyword evidence="14" id="KW-1185">Reference proteome</keyword>
<dbReference type="InterPro" id="IPR001752">
    <property type="entry name" value="Kinesin_motor_dom"/>
</dbReference>
<feature type="binding site" evidence="9">
    <location>
        <begin position="102"/>
        <end position="109"/>
    </location>
    <ligand>
        <name>ATP</name>
        <dbReference type="ChEBI" id="CHEBI:30616"/>
    </ligand>
</feature>
<feature type="region of interest" description="Disordered" evidence="11">
    <location>
        <begin position="1218"/>
        <end position="1248"/>
    </location>
</feature>
<evidence type="ECO:0000256" key="1">
    <source>
        <dbReference type="ARBA" id="ARBA00004245"/>
    </source>
</evidence>
<evidence type="ECO:0000313" key="14">
    <source>
        <dbReference type="Proteomes" id="UP000472265"/>
    </source>
</evidence>
<dbReference type="InterPro" id="IPR027417">
    <property type="entry name" value="P-loop_NTPase"/>
</dbReference>
<protein>
    <submittedName>
        <fullName evidence="13">Kinesin family member 16B</fullName>
    </submittedName>
</protein>
<feature type="compositionally biased region" description="Basic and acidic residues" evidence="11">
    <location>
        <begin position="1071"/>
        <end position="1104"/>
    </location>
</feature>
<keyword evidence="8" id="KW-0206">Cytoskeleton</keyword>
<reference evidence="13" key="2">
    <citation type="submission" date="2025-08" db="UniProtKB">
        <authorList>
            <consortium name="Ensembl"/>
        </authorList>
    </citation>
    <scope>IDENTIFICATION</scope>
</reference>
<comment type="subcellular location">
    <subcellularLocation>
        <location evidence="1">Cytoplasm</location>
        <location evidence="1">Cytoskeleton</location>
    </subcellularLocation>
</comment>
<evidence type="ECO:0000256" key="2">
    <source>
        <dbReference type="ARBA" id="ARBA00022490"/>
    </source>
</evidence>
<evidence type="ECO:0000256" key="10">
    <source>
        <dbReference type="SAM" id="Coils"/>
    </source>
</evidence>
<sequence length="1544" mass="176109">MASVRVAVRVRPMNRREKDLTAKCIIRMEGNKTSITNLKLPEGIAGESTRDRTKTFTYDFSYDSMDCKSSAFVSQEKVFKDLGSDVLKAAFEGYNACVFAYGQTGSGKSYTMMGNPGDAGLIPRFCESLFSRISDATRWDEASFRTEVSYLEIYNERVRDLLRRKSTQTYNLRVREHPKDGPYVEDLSKHLVQNYSDVEELMEAGNINRTTASTGMNDVSSRSHAIFTINFTQAKFDAEMPSETVSKIHLVDLAGSERADATGATGVRLKEGGNINKSLVTLGNVISSLADMSQDGVNTNLKKKSVFVPYRDSVLTWLLKDSLGGNSKTIMIATISPADVNYGETLSTLRYANRAKNIINKPTINEDGNVRLIRELRAEIARLKALLVQGNQIALLDSPTALSMEEKLHQNEARVLELTKEWTNKWNETQNILKEETLALRKEGIGVVLDSELPHLIGIDDDLLSTGIILYHLKEGRTYVGREDASTEQDIILHGLDLESEHCMFENQNGKVTLVPLGGAQCSVNGVQVTQPSQLNQGAVILLGRTNMFRFNHPKEAAKLREKRKSGLLSTFSLSMTDLSKSCENLSTVMLYNPGLFTEKGPVFLRLEFERQQREELEKLELKRRLIKEMEAKHQSEKAELERLQQEVESQRKESEEVQQRILHQEESLRRRSQDIESRLKDFLAEKERFEEERRLDIQGAGLQPRHHQEEGDAEEEQDEEQRRLQEAAEQTEIYRELERLKREREEQKVRLETERRRLEEQEREQLSLVGRLEEQLREKHEAATTLLTREDARRLEEERRALAEIREALLRAKETGERTDVEDASEEARSAKARYTDFKEAQVKELGQLEEGLQQQRERLEKEVAAEQNTLLLLARGLKERQQQLKEEQEKGALEATAVCQEEHLVKQAEHRLQFKERQLARVADGLLPALAEEKQRAVEMLERSGGGSNGNCDSPPGLDNTLYQVEKELEDKEEKLNLHWNSAQQLQQLQETYEFTANVARQEEKVRRKEKEILESKEKQQREAMEQAVARLERRHSALRRSVSIETDAEEQRHKSSVTRNQRTGADLDQQRVEREIQKLRQRISEGEENNRTHSISSEEKTSSPVSHIQSLNTLLPLSDDRINAYIEEEVQRRLRKMNLLNGSSSNMDLSLSCESLKEEEEVIDSSSVRLTDEDDEKQQNINPRRLKYERVSGLWSSFPPELEENSLLHIQENMPEEREGSLSKLHREDQSTAEALTEKQEVPYRDSDKNKWWEVRVTESEQDRSDALADKTTNRFDENENITDKKRSGSASCVPDEDKKLEGGVKVNDRSSSDAKGQDKHQTAAGIVSVKDEEPSNGRSSNLLSSVFGYIPSTQKLKESIREQIKQVADAGAERVAANWSYDLGYFTGRLSEAYKDAEKRLQGTRDIIQNVRAGDMKVVLSQYVTKMSKELPLIHRMQLKPEPEPCVLAENKVSSVDVSMDRTLSLPQNSDMSVIPGVSGWPEGSVSSLRNTCPEVFHQNLVQMPPALSQLRSLSSQKILEKLESLAPQIKLNKLLSIFW</sequence>
<dbReference type="PROSITE" id="PS00411">
    <property type="entry name" value="KINESIN_MOTOR_1"/>
    <property type="match status" value="1"/>
</dbReference>
<dbReference type="GO" id="GO:0005737">
    <property type="term" value="C:cytoplasm"/>
    <property type="evidence" value="ECO:0007669"/>
    <property type="project" value="UniProtKB-ARBA"/>
</dbReference>
<dbReference type="GO" id="GO:0007018">
    <property type="term" value="P:microtubule-based movement"/>
    <property type="evidence" value="ECO:0007669"/>
    <property type="project" value="InterPro"/>
</dbReference>
<evidence type="ECO:0000256" key="6">
    <source>
        <dbReference type="ARBA" id="ARBA00023054"/>
    </source>
</evidence>
<feature type="domain" description="Kinesin motor" evidence="12">
    <location>
        <begin position="3"/>
        <end position="358"/>
    </location>
</feature>
<dbReference type="GO" id="GO:0003777">
    <property type="term" value="F:microtubule motor activity"/>
    <property type="evidence" value="ECO:0007669"/>
    <property type="project" value="InterPro"/>
</dbReference>
<keyword evidence="7 9" id="KW-0505">Motor protein</keyword>
<feature type="region of interest" description="Disordered" evidence="11">
    <location>
        <begin position="695"/>
        <end position="731"/>
    </location>
</feature>
<dbReference type="Pfam" id="PF00498">
    <property type="entry name" value="FHA"/>
    <property type="match status" value="1"/>
</dbReference>
<evidence type="ECO:0000259" key="12">
    <source>
        <dbReference type="PROSITE" id="PS50067"/>
    </source>
</evidence>
<feature type="compositionally biased region" description="Basic and acidic residues" evidence="11">
    <location>
        <begin position="1260"/>
        <end position="1290"/>
    </location>
</feature>
<dbReference type="CDD" id="cd01365">
    <property type="entry name" value="KISc_KIF1A_KIF1B"/>
    <property type="match status" value="1"/>
</dbReference>
<evidence type="ECO:0000256" key="9">
    <source>
        <dbReference type="PROSITE-ProRule" id="PRU00283"/>
    </source>
</evidence>
<proteinExistence type="inferred from homology"/>